<feature type="domain" description="Bacterial repeat" evidence="3">
    <location>
        <begin position="200"/>
        <end position="269"/>
    </location>
</feature>
<keyword evidence="5" id="KW-1185">Reference proteome</keyword>
<protein>
    <submittedName>
        <fullName evidence="4">Listeria/Bacterioides repeat-containing protein/Por secretion system C-terminal sorting domain-containing protein</fullName>
    </submittedName>
</protein>
<dbReference type="Pfam" id="PF18962">
    <property type="entry name" value="Por_Secre_tail"/>
    <property type="match status" value="1"/>
</dbReference>
<evidence type="ECO:0000313" key="5">
    <source>
        <dbReference type="Proteomes" id="UP000198724"/>
    </source>
</evidence>
<proteinExistence type="predicted"/>
<dbReference type="EMBL" id="FOOT01000001">
    <property type="protein sequence ID" value="SFF97260.1"/>
    <property type="molecule type" value="Genomic_DNA"/>
</dbReference>
<reference evidence="5" key="1">
    <citation type="submission" date="2016-10" db="EMBL/GenBank/DDBJ databases">
        <authorList>
            <person name="Varghese N."/>
            <person name="Submissions S."/>
        </authorList>
    </citation>
    <scope>NUCLEOTIDE SEQUENCE [LARGE SCALE GENOMIC DNA]</scope>
    <source>
        <strain evidence="5">LP51</strain>
    </source>
</reference>
<keyword evidence="1" id="KW-0732">Signal</keyword>
<organism evidence="4 5">
    <name type="scientific">Pontibacter chinhatensis</name>
    <dbReference type="NCBI Taxonomy" id="1436961"/>
    <lineage>
        <taxon>Bacteria</taxon>
        <taxon>Pseudomonadati</taxon>
        <taxon>Bacteroidota</taxon>
        <taxon>Cytophagia</taxon>
        <taxon>Cytophagales</taxon>
        <taxon>Hymenobacteraceae</taxon>
        <taxon>Pontibacter</taxon>
    </lineage>
</organism>
<name>A0A1I2N2E4_9BACT</name>
<accession>A0A1I2N2E4</accession>
<gene>
    <name evidence="4" type="ORF">SAMN05421739_101550</name>
</gene>
<feature type="chain" id="PRO_5011532380" evidence="1">
    <location>
        <begin position="23"/>
        <end position="982"/>
    </location>
</feature>
<dbReference type="Gene3D" id="2.60.120.260">
    <property type="entry name" value="Galactose-binding domain-like"/>
    <property type="match status" value="1"/>
</dbReference>
<dbReference type="RefSeq" id="WP_092098769.1">
    <property type="nucleotide sequence ID" value="NZ_FOOT01000001.1"/>
</dbReference>
<feature type="signal peptide" evidence="1">
    <location>
        <begin position="1"/>
        <end position="22"/>
    </location>
</feature>
<dbReference type="OrthoDB" id="175993at2"/>
<feature type="domain" description="Secretion system C-terminal sorting" evidence="2">
    <location>
        <begin position="902"/>
        <end position="979"/>
    </location>
</feature>
<evidence type="ECO:0000259" key="2">
    <source>
        <dbReference type="Pfam" id="PF18962"/>
    </source>
</evidence>
<dbReference type="Proteomes" id="UP000198724">
    <property type="component" value="Unassembled WGS sequence"/>
</dbReference>
<dbReference type="InterPro" id="IPR013378">
    <property type="entry name" value="InlB-like_B-rpt"/>
</dbReference>
<dbReference type="STRING" id="1436961.SAMN05421739_101550"/>
<evidence type="ECO:0000313" key="4">
    <source>
        <dbReference type="EMBL" id="SFF97260.1"/>
    </source>
</evidence>
<evidence type="ECO:0000259" key="3">
    <source>
        <dbReference type="Pfam" id="PF18998"/>
    </source>
</evidence>
<dbReference type="AlphaFoldDB" id="A0A1I2N2E4"/>
<dbReference type="InterPro" id="IPR044060">
    <property type="entry name" value="Bacterial_rp_domain"/>
</dbReference>
<dbReference type="SUPFAM" id="SSF49785">
    <property type="entry name" value="Galactose-binding domain-like"/>
    <property type="match status" value="1"/>
</dbReference>
<dbReference type="NCBIfam" id="TIGR02543">
    <property type="entry name" value="List_Bact_rpt"/>
    <property type="match status" value="1"/>
</dbReference>
<dbReference type="NCBIfam" id="TIGR04183">
    <property type="entry name" value="Por_Secre_tail"/>
    <property type="match status" value="1"/>
</dbReference>
<evidence type="ECO:0000256" key="1">
    <source>
        <dbReference type="SAM" id="SignalP"/>
    </source>
</evidence>
<dbReference type="InterPro" id="IPR026444">
    <property type="entry name" value="Secre_tail"/>
</dbReference>
<dbReference type="Pfam" id="PF18998">
    <property type="entry name" value="Flg_new_2"/>
    <property type="match status" value="1"/>
</dbReference>
<dbReference type="InterPro" id="IPR008979">
    <property type="entry name" value="Galactose-bd-like_sf"/>
</dbReference>
<sequence>MKNFTHLLLLSFLWAIYAQASAQDNQSPVFTFNSSWKYLDNGSNQGQAWRAVAFDDGSWKSGNGKFGYGITDAATVVSYGPKSSPKYITTYFRKSFTLADLSAYTSFTARVKRDDGVVVYLNGKEVYRDNMPTGDITYQTLALAGAADDGKEAKAFAIPASYFQTGNNVLAVEVHQSKASSSDLAFDLELVGNTQAVQQYTLDIAVSGSGVVTKSPDLASYNSGSTVTLTAVPAQGFVFSGWSGDATGTAVPLTVTMDANKSIRANFTPSSGLQQVTSFTLINSSNEQDIQALTEGTVIGLSSLPSTKLNIRANTSPATVGSVKFELSGAQTQNYTDNGAPYALHGDDGKGNYYYGSWNPPATGTYTLKATPYSGSKGTGDAGTPLTITFTIAAEAAPQSDQTPPVVTSISRHIPVSSTTSATSVTYRVLFSEKVSGVDASDFTTSIVSGNLTATVSAVVAASSDGVAYDVTVGPIGGTGTFRLDLKSSGTGIADGAGNAIATGFTTGETYQIQPEPDSGKEGFISITPLSSFPIHTSLGDQPQSKVWKHDGKWWAVLPTTGEGTHIWRLDGTTWTKALTISESAFTRADCKVSGNMVHIVLFRGAALPSLLVSVEYAPAAGNYTMWSQRNTAVTIPLDAGVKTVTLDIDGTGRMWLASNGDRNANVRWSDAPYSTWSTPIAVANGLTDDDICAVVYLPALKKIGLLWSNQNTKRFGFRTHADGAAPTEWSADEVPASQSAIESGDGMADDHLNMAVASDGTLYCAVKTGYRTGLPLISLLVRRPTGAWDDLYEVSKAGNRPIVILNETIGKVKVIYAAPSAGGILYKESSTSSIKFGSELSLIKESSDYATSSKENYTSEIVIFSSTGKQAYSVLATDVASVVTSSPEQAVTEQNGYRLSVYPNPMQDKAKLSFTMPESGSYTIAIYDANGSLVEAVKHGQGIRHEEVTMEVELTNRSSGLYFIKLLTPSGSSTQKVILKK</sequence>